<feature type="transmembrane region" description="Helical" evidence="1">
    <location>
        <begin position="261"/>
        <end position="279"/>
    </location>
</feature>
<feature type="transmembrane region" description="Helical" evidence="1">
    <location>
        <begin position="299"/>
        <end position="317"/>
    </location>
</feature>
<feature type="transmembrane region" description="Helical" evidence="1">
    <location>
        <begin position="110"/>
        <end position="128"/>
    </location>
</feature>
<feature type="transmembrane region" description="Helical" evidence="1">
    <location>
        <begin position="232"/>
        <end position="254"/>
    </location>
</feature>
<organism evidence="2 3">
    <name type="scientific">Plantactinospora sonchi</name>
    <dbReference type="NCBI Taxonomy" id="1544735"/>
    <lineage>
        <taxon>Bacteria</taxon>
        <taxon>Bacillati</taxon>
        <taxon>Actinomycetota</taxon>
        <taxon>Actinomycetes</taxon>
        <taxon>Micromonosporales</taxon>
        <taxon>Micromonosporaceae</taxon>
        <taxon>Plantactinospora</taxon>
    </lineage>
</organism>
<feature type="transmembrane region" description="Helical" evidence="1">
    <location>
        <begin position="490"/>
        <end position="510"/>
    </location>
</feature>
<sequence>MTATVREVVGSARPTPPLVPPGLRRWAPLGAAVGYVAVALLAADTSPLDLLRYAAYLLWALILPGTLVYRALRRRPHTLVEDVAMGAAVGLVLELPAWAVFAAFGVGGWLWLWPAVLVGLFLGVPGLRRHWVVRDYPTRAPIGWSWSVAGAVMFFTTYLSVTFLQRNPVLPTSEGTRQYLDLAYQLSLAGEAKHQFPLHVPQVAAEPLDYHWFGYAHMAATSLIGQIDLPVVALRLAIPALCAAAIVLTAVLGWRVSGRPYVGAIAAVLFFVVGETNFTDPVNMPFGTQASFVIWHGMSMIYSWVLLIALIAVLADVVDRRADRPVPPLPRTGAVVLATLLMLASSGAKASSLPVVGLALAFTAVVQLVRTRRIPWAVVVAGLLTATAQLFATAVLYRFQAYGIEAAPFGGLEPYWTLPGERPAWVGLLAVVAVVGAFVVNMQLRVAGVVPLLWRRREPLEPVQWFLLGGTLAGPALFLVLDQPGGAQQYFTRAGFSFAVVLSAWGYVLVAERAGLSRRARWAVGLAAVTFAAVLVLIQLRYAAPPPNTSLFASLRPLLWWSGGLALLVVLAVGLWRPATQGLAALRGRGGLLLLTAVLVVGAPGLVMDMAKSARSPNGGAYTNAPLPKSRVDAARWTREHSAPGDVLATNVHCLAVTNGWCDARSFWLSAYAERRVLVEGWSFAPRVAALGAYTPFWDQDLLRRNDAVFTAPTEDGLRDLRDRHGVRWLVVDRQVGRESLELRRLAALRYDDGRMAVYRLR</sequence>
<accession>A0ABU7S0D4</accession>
<proteinExistence type="predicted"/>
<evidence type="ECO:0000313" key="3">
    <source>
        <dbReference type="Proteomes" id="UP001332243"/>
    </source>
</evidence>
<feature type="transmembrane region" description="Helical" evidence="1">
    <location>
        <begin position="522"/>
        <end position="540"/>
    </location>
</feature>
<feature type="transmembrane region" description="Helical" evidence="1">
    <location>
        <begin position="84"/>
        <end position="104"/>
    </location>
</feature>
<feature type="transmembrane region" description="Helical" evidence="1">
    <location>
        <begin position="424"/>
        <end position="444"/>
    </location>
</feature>
<name>A0ABU7S0D4_9ACTN</name>
<feature type="transmembrane region" description="Helical" evidence="1">
    <location>
        <begin position="591"/>
        <end position="608"/>
    </location>
</feature>
<feature type="transmembrane region" description="Helical" evidence="1">
    <location>
        <begin position="465"/>
        <end position="484"/>
    </location>
</feature>
<keyword evidence="3" id="KW-1185">Reference proteome</keyword>
<feature type="transmembrane region" description="Helical" evidence="1">
    <location>
        <begin position="55"/>
        <end position="72"/>
    </location>
</feature>
<evidence type="ECO:0000256" key="1">
    <source>
        <dbReference type="SAM" id="Phobius"/>
    </source>
</evidence>
<gene>
    <name evidence="2" type="ORF">V1633_27615</name>
</gene>
<feature type="transmembrane region" description="Helical" evidence="1">
    <location>
        <begin position="26"/>
        <end position="43"/>
    </location>
</feature>
<keyword evidence="1" id="KW-1133">Transmembrane helix</keyword>
<keyword evidence="1" id="KW-0812">Transmembrane</keyword>
<dbReference type="EMBL" id="JAZGQK010000026">
    <property type="protein sequence ID" value="MEE6262258.1"/>
    <property type="molecule type" value="Genomic_DNA"/>
</dbReference>
<dbReference type="RefSeq" id="WP_331217186.1">
    <property type="nucleotide sequence ID" value="NZ_JAZGQK010000026.1"/>
</dbReference>
<protein>
    <submittedName>
        <fullName evidence="2">Uncharacterized protein</fullName>
    </submittedName>
</protein>
<evidence type="ECO:0000313" key="2">
    <source>
        <dbReference type="EMBL" id="MEE6262258.1"/>
    </source>
</evidence>
<keyword evidence="1" id="KW-0472">Membrane</keyword>
<reference evidence="2 3" key="1">
    <citation type="submission" date="2024-01" db="EMBL/GenBank/DDBJ databases">
        <title>Genome insights into Plantactinospora sonchi sp. nov.</title>
        <authorList>
            <person name="Wang L."/>
        </authorList>
    </citation>
    <scope>NUCLEOTIDE SEQUENCE [LARGE SCALE GENOMIC DNA]</scope>
    <source>
        <strain evidence="2 3">NEAU-QY2</strain>
    </source>
</reference>
<feature type="transmembrane region" description="Helical" evidence="1">
    <location>
        <begin position="560"/>
        <end position="579"/>
    </location>
</feature>
<dbReference type="Proteomes" id="UP001332243">
    <property type="component" value="Unassembled WGS sequence"/>
</dbReference>
<feature type="transmembrane region" description="Helical" evidence="1">
    <location>
        <begin position="140"/>
        <end position="161"/>
    </location>
</feature>
<comment type="caution">
    <text evidence="2">The sequence shown here is derived from an EMBL/GenBank/DDBJ whole genome shotgun (WGS) entry which is preliminary data.</text>
</comment>
<feature type="transmembrane region" description="Helical" evidence="1">
    <location>
        <begin position="376"/>
        <end position="399"/>
    </location>
</feature>